<evidence type="ECO:0000256" key="7">
    <source>
        <dbReference type="ARBA" id="ARBA00023065"/>
    </source>
</evidence>
<feature type="transmembrane region" description="Helical" evidence="10">
    <location>
        <begin position="281"/>
        <end position="301"/>
    </location>
</feature>
<sequence>MNTRAYPALPVQLRLHAVTVFLSIIGLLLATVFVAEIGERTGLPWPALLTVAVAPVLFIPGIETVSLDTDLILPIFIPPLLWSLARRTSWGMIRAQMHVVLVMSVALVFLTIAALTATAMWLMPGIGLAAAMVLAAAIAPPDPVAVDAVAGPAGIPKRITGTLQTEGLFNDAASIVAFNVALAALVADGEVDFSEGALNFLYSAVVAVIIGLIVGRLAALFVNSVHDSVTRTAFTWVLPFAIFVAAEEIHASGVIAIVIAAVEMSSRASFTAEDRLSGHSFWETVELLFTGLAFGLIGMSVREAIDDAGTMVLEAIGIGLVLSIVAFAVRFACMWVLYMFKKRMNRTDVAPLRMQEVLLMTWAGMRGLVTLALVLSIPAGTTDYHHEFSVIALSVLMFTMVIPGLLLPWLVGKMNLDAGPDARGDKANAELNDRAYAAARRAVQEHGQELAPESYAMIQDWLATLADRRTADPEGAKERREALARARFAAAEMQKIALEAATAELQKARTERRYNPADVDAVLDDIDRIVIGNERSALASPRQVIERKREA</sequence>
<evidence type="ECO:0000256" key="10">
    <source>
        <dbReference type="SAM" id="Phobius"/>
    </source>
</evidence>
<reference evidence="12 13" key="1">
    <citation type="submission" date="2016-12" db="EMBL/GenBank/DDBJ databases">
        <authorList>
            <person name="Song W.-J."/>
            <person name="Kurnit D.M."/>
        </authorList>
    </citation>
    <scope>NUCLEOTIDE SEQUENCE [LARGE SCALE GENOMIC DNA]</scope>
    <source>
        <strain evidence="12 13">DSM 30827</strain>
    </source>
</reference>
<evidence type="ECO:0000256" key="8">
    <source>
        <dbReference type="ARBA" id="ARBA00023136"/>
    </source>
</evidence>
<feature type="transmembrane region" description="Helical" evidence="10">
    <location>
        <begin position="199"/>
        <end position="222"/>
    </location>
</feature>
<evidence type="ECO:0000256" key="5">
    <source>
        <dbReference type="ARBA" id="ARBA00022989"/>
    </source>
</evidence>
<evidence type="ECO:0000256" key="2">
    <source>
        <dbReference type="ARBA" id="ARBA00022448"/>
    </source>
</evidence>
<gene>
    <name evidence="12" type="primary">nhaK</name>
    <name evidence="12" type="ORF">CGLAU_11505</name>
</gene>
<keyword evidence="2" id="KW-0813">Transport</keyword>
<evidence type="ECO:0000256" key="4">
    <source>
        <dbReference type="ARBA" id="ARBA00022692"/>
    </source>
</evidence>
<feature type="transmembrane region" description="Helical" evidence="10">
    <location>
        <begin position="234"/>
        <end position="260"/>
    </location>
</feature>
<feature type="transmembrane region" description="Helical" evidence="10">
    <location>
        <begin position="389"/>
        <end position="411"/>
    </location>
</feature>
<feature type="transmembrane region" description="Helical" evidence="10">
    <location>
        <begin position="168"/>
        <end position="187"/>
    </location>
</feature>
<feature type="transmembrane region" description="Helical" evidence="10">
    <location>
        <begin position="357"/>
        <end position="377"/>
    </location>
</feature>
<keyword evidence="4 10" id="KW-0812">Transmembrane</keyword>
<keyword evidence="13" id="KW-1185">Reference proteome</keyword>
<dbReference type="PANTHER" id="PTHR10110">
    <property type="entry name" value="SODIUM/HYDROGEN EXCHANGER"/>
    <property type="match status" value="1"/>
</dbReference>
<evidence type="ECO:0000313" key="13">
    <source>
        <dbReference type="Proteomes" id="UP000217209"/>
    </source>
</evidence>
<feature type="domain" description="Cation/H+ exchanger transmembrane" evidence="11">
    <location>
        <begin position="18"/>
        <end position="411"/>
    </location>
</feature>
<evidence type="ECO:0000256" key="6">
    <source>
        <dbReference type="ARBA" id="ARBA00023053"/>
    </source>
</evidence>
<keyword evidence="5 10" id="KW-1133">Transmembrane helix</keyword>
<feature type="transmembrane region" description="Helical" evidence="10">
    <location>
        <begin position="42"/>
        <end position="59"/>
    </location>
</feature>
<organism evidence="12 13">
    <name type="scientific">Corynebacterium glaucum</name>
    <dbReference type="NCBI Taxonomy" id="187491"/>
    <lineage>
        <taxon>Bacteria</taxon>
        <taxon>Bacillati</taxon>
        <taxon>Actinomycetota</taxon>
        <taxon>Actinomycetes</taxon>
        <taxon>Mycobacteriales</taxon>
        <taxon>Corynebacteriaceae</taxon>
        <taxon>Corynebacterium</taxon>
    </lineage>
</organism>
<keyword evidence="8 10" id="KW-0472">Membrane</keyword>
<dbReference type="GO" id="GO:0098719">
    <property type="term" value="P:sodium ion import across plasma membrane"/>
    <property type="evidence" value="ECO:0007669"/>
    <property type="project" value="TreeGrafter"/>
</dbReference>
<dbReference type="Pfam" id="PF00999">
    <property type="entry name" value="Na_H_Exchanger"/>
    <property type="match status" value="1"/>
</dbReference>
<accession>A0A1Q2HZF5</accession>
<dbReference type="PANTHER" id="PTHR10110:SF86">
    <property type="entry name" value="SODIUM_HYDROGEN EXCHANGER 7"/>
    <property type="match status" value="1"/>
</dbReference>
<dbReference type="GO" id="GO:0015386">
    <property type="term" value="F:potassium:proton antiporter activity"/>
    <property type="evidence" value="ECO:0007669"/>
    <property type="project" value="TreeGrafter"/>
</dbReference>
<keyword evidence="7" id="KW-0406">Ion transport</keyword>
<dbReference type="Gene3D" id="6.10.140.1330">
    <property type="match status" value="1"/>
</dbReference>
<dbReference type="GO" id="GO:0015385">
    <property type="term" value="F:sodium:proton antiporter activity"/>
    <property type="evidence" value="ECO:0007669"/>
    <property type="project" value="InterPro"/>
</dbReference>
<keyword evidence="6" id="KW-0915">Sodium</keyword>
<feature type="transmembrane region" description="Helical" evidence="10">
    <location>
        <begin position="313"/>
        <end position="337"/>
    </location>
</feature>
<evidence type="ECO:0000256" key="9">
    <source>
        <dbReference type="ARBA" id="ARBA00023201"/>
    </source>
</evidence>
<dbReference type="InterPro" id="IPR018422">
    <property type="entry name" value="Cation/H_exchanger_CPA1"/>
</dbReference>
<protein>
    <submittedName>
        <fullName evidence="12">Sodium, potassium, lithium and rubidium/H(+) antiporter</fullName>
    </submittedName>
</protein>
<evidence type="ECO:0000313" key="12">
    <source>
        <dbReference type="EMBL" id="AQQ16232.1"/>
    </source>
</evidence>
<evidence type="ECO:0000256" key="3">
    <source>
        <dbReference type="ARBA" id="ARBA00022475"/>
    </source>
</evidence>
<dbReference type="InterPro" id="IPR006153">
    <property type="entry name" value="Cation/H_exchanger_TM"/>
</dbReference>
<comment type="subcellular location">
    <subcellularLocation>
        <location evidence="1">Cell membrane</location>
        <topology evidence="1">Multi-pass membrane protein</topology>
    </subcellularLocation>
</comment>
<proteinExistence type="predicted"/>
<dbReference type="EMBL" id="CP019688">
    <property type="protein sequence ID" value="AQQ16232.1"/>
    <property type="molecule type" value="Genomic_DNA"/>
</dbReference>
<dbReference type="Proteomes" id="UP000217209">
    <property type="component" value="Chromosome"/>
</dbReference>
<keyword evidence="3" id="KW-1003">Cell membrane</keyword>
<name>A0A1Q2HZF5_9CORY</name>
<evidence type="ECO:0000256" key="1">
    <source>
        <dbReference type="ARBA" id="ARBA00004651"/>
    </source>
</evidence>
<feature type="transmembrane region" description="Helical" evidence="10">
    <location>
        <begin position="15"/>
        <end position="35"/>
    </location>
</feature>
<dbReference type="GO" id="GO:0051453">
    <property type="term" value="P:regulation of intracellular pH"/>
    <property type="evidence" value="ECO:0007669"/>
    <property type="project" value="TreeGrafter"/>
</dbReference>
<dbReference type="AlphaFoldDB" id="A0A1Q2HZF5"/>
<feature type="transmembrane region" description="Helical" evidence="10">
    <location>
        <begin position="99"/>
        <end position="123"/>
    </location>
</feature>
<dbReference type="GO" id="GO:0005886">
    <property type="term" value="C:plasma membrane"/>
    <property type="evidence" value="ECO:0007669"/>
    <property type="project" value="UniProtKB-SubCell"/>
</dbReference>
<keyword evidence="9" id="KW-0739">Sodium transport</keyword>
<dbReference type="KEGG" id="cgv:CGLAU_11505"/>
<evidence type="ECO:0000259" key="11">
    <source>
        <dbReference type="Pfam" id="PF00999"/>
    </source>
</evidence>